<gene>
    <name evidence="1" type="ORF">LNINA_LOCUS9977</name>
</gene>
<protein>
    <submittedName>
        <fullName evidence="1">Uncharacterized protein</fullName>
    </submittedName>
</protein>
<evidence type="ECO:0000313" key="2">
    <source>
        <dbReference type="Proteomes" id="UP001497472"/>
    </source>
</evidence>
<dbReference type="AlphaFoldDB" id="A0AAV1JRC6"/>
<dbReference type="Proteomes" id="UP001497472">
    <property type="component" value="Unassembled WGS sequence"/>
</dbReference>
<proteinExistence type="predicted"/>
<reference evidence="1 2" key="1">
    <citation type="submission" date="2023-11" db="EMBL/GenBank/DDBJ databases">
        <authorList>
            <person name="Okamura Y."/>
        </authorList>
    </citation>
    <scope>NUCLEOTIDE SEQUENCE [LARGE SCALE GENOMIC DNA]</scope>
</reference>
<evidence type="ECO:0000313" key="1">
    <source>
        <dbReference type="EMBL" id="CAK1550784.1"/>
    </source>
</evidence>
<accession>A0AAV1JRC6</accession>
<keyword evidence="2" id="KW-1185">Reference proteome</keyword>
<sequence>MVKYIAFMDVLRQEEIEKFYQACQMHREYYKGYPKSYHPLMYFREPEYAFQCPPEMSESYLSFPAYHVKYKQPSILPSTIGRTSGIPQLPHRSLAGRFNKTPCKAFACQRHRDYYRGYPKAHHPLVYFKDPEYLYQCPSEMTPVYLSFPMFHVKYKQPIVLPSETGRSSGIPALPDRTLAGRFNKAACKAFVR</sequence>
<dbReference type="EMBL" id="CAVLEF010000088">
    <property type="protein sequence ID" value="CAK1550784.1"/>
    <property type="molecule type" value="Genomic_DNA"/>
</dbReference>
<organism evidence="1 2">
    <name type="scientific">Leptosia nina</name>
    <dbReference type="NCBI Taxonomy" id="320188"/>
    <lineage>
        <taxon>Eukaryota</taxon>
        <taxon>Metazoa</taxon>
        <taxon>Ecdysozoa</taxon>
        <taxon>Arthropoda</taxon>
        <taxon>Hexapoda</taxon>
        <taxon>Insecta</taxon>
        <taxon>Pterygota</taxon>
        <taxon>Neoptera</taxon>
        <taxon>Endopterygota</taxon>
        <taxon>Lepidoptera</taxon>
        <taxon>Glossata</taxon>
        <taxon>Ditrysia</taxon>
        <taxon>Papilionoidea</taxon>
        <taxon>Pieridae</taxon>
        <taxon>Pierinae</taxon>
        <taxon>Leptosia</taxon>
    </lineage>
</organism>
<comment type="caution">
    <text evidence="1">The sequence shown here is derived from an EMBL/GenBank/DDBJ whole genome shotgun (WGS) entry which is preliminary data.</text>
</comment>
<name>A0AAV1JRC6_9NEOP</name>